<accession>A0A2R6NVI1</accession>
<feature type="region of interest" description="Disordered" evidence="1">
    <location>
        <begin position="833"/>
        <end position="860"/>
    </location>
</feature>
<name>A0A2R6NVI1_9APHY</name>
<dbReference type="STRING" id="98765.A0A2R6NVI1"/>
<evidence type="ECO:0000256" key="1">
    <source>
        <dbReference type="SAM" id="MobiDB-lite"/>
    </source>
</evidence>
<dbReference type="AlphaFoldDB" id="A0A2R6NVI1"/>
<feature type="region of interest" description="Disordered" evidence="1">
    <location>
        <begin position="150"/>
        <end position="228"/>
    </location>
</feature>
<feature type="compositionally biased region" description="Basic residues" evidence="1">
    <location>
        <begin position="150"/>
        <end position="163"/>
    </location>
</feature>
<organism evidence="2 3">
    <name type="scientific">Hermanssonia centrifuga</name>
    <dbReference type="NCBI Taxonomy" id="98765"/>
    <lineage>
        <taxon>Eukaryota</taxon>
        <taxon>Fungi</taxon>
        <taxon>Dikarya</taxon>
        <taxon>Basidiomycota</taxon>
        <taxon>Agaricomycotina</taxon>
        <taxon>Agaricomycetes</taxon>
        <taxon>Polyporales</taxon>
        <taxon>Meruliaceae</taxon>
        <taxon>Hermanssonia</taxon>
    </lineage>
</organism>
<feature type="compositionally biased region" description="Polar residues" evidence="1">
    <location>
        <begin position="66"/>
        <end position="94"/>
    </location>
</feature>
<reference evidence="2 3" key="1">
    <citation type="submission" date="2018-02" db="EMBL/GenBank/DDBJ databases">
        <title>Genome sequence of the basidiomycete white-rot fungus Phlebia centrifuga.</title>
        <authorList>
            <person name="Granchi Z."/>
            <person name="Peng M."/>
            <person name="de Vries R.P."/>
            <person name="Hilden K."/>
            <person name="Makela M.R."/>
            <person name="Grigoriev I."/>
            <person name="Riley R."/>
        </authorList>
    </citation>
    <scope>NUCLEOTIDE SEQUENCE [LARGE SCALE GENOMIC DNA]</scope>
    <source>
        <strain evidence="2 3">FBCC195</strain>
    </source>
</reference>
<evidence type="ECO:0000313" key="2">
    <source>
        <dbReference type="EMBL" id="PSR77592.1"/>
    </source>
</evidence>
<feature type="compositionally biased region" description="Low complexity" evidence="1">
    <location>
        <begin position="19"/>
        <end position="30"/>
    </location>
</feature>
<comment type="caution">
    <text evidence="2">The sequence shown here is derived from an EMBL/GenBank/DDBJ whole genome shotgun (WGS) entry which is preliminary data.</text>
</comment>
<feature type="compositionally biased region" description="Polar residues" evidence="1">
    <location>
        <begin position="166"/>
        <end position="184"/>
    </location>
</feature>
<sequence>MSSVDLDVQERPARRAAAKKASLQAAEQLKSSPIRATSAHVDLNFGEPSRPRMNVKVTYGKKSRSPAKNSPNRPPQISKNLSAPSLRSLPNSTARPRPRKAPTQAHKELQVLEEASSNDGSLTSLSEDFDDDLIEAAPVSPLLVPQKTAHVVKAHAPRQKRRLSPLDSNISSRSNTESILTPLSSPEPEEVAKKDNGSHASARERMGQNNGPRPSASSRRRPLKLSYSAPSIPTSSVVTITNVAEGHFGGEDCEFAFVRLDISGEVSEKEESMWWPAKVTSSKPLRVRLFGRSPGNSITQTVSEITVLSPSPQVFVSCVSASGRLRFDEKSYSSGRRFSTLNMSPRKRQKTEQSDLDARWCEARDLLLEAYEEDNDGLPLLVSHYKSKDRPAGVRPRAVGVVIQGGSVSEPEETQAPWEPPGPNELYDLPGELVLAKEKPRSSEYWPAKLIEYIPPQKPTQKPRYKALFFDGIIKDIPKDMFYSIYDTEFKSCKMGAAADDYDLNEDAEDEGADDFTMTFDDNVDEESLRAPSPDLKEPAPIAFAHDLTIPEQFEYAKPVLVALMNGEYPPATRLHVAFMKGGRWRNQVTSSAWKRGELSHKEKEELSDCIRRWMHKRMVRQKLGLVPPDAAVRMQDGDHVSPDEKQQDTSAVGQVVLEKDDSVEPPPCTQSSAGDTEYAHSVAAGPPSSFIVSDILEETDGEVEILDSVDSIDKNVTKVVVTQPAANAAPVQMAVTNIPEHPPELSDTDQEPLLSRSLPTYAMLSGIDQITYCTSVLLPEAILQLLLWRNNLRRSPRLLSREEEEELHRQAEERASASYWVHDIVYMKRSAEGKTLPPYVSEPPDQATSSRGRRQLRRH</sequence>
<feature type="compositionally biased region" description="Basic and acidic residues" evidence="1">
    <location>
        <begin position="190"/>
        <end position="206"/>
    </location>
</feature>
<evidence type="ECO:0000313" key="3">
    <source>
        <dbReference type="Proteomes" id="UP000186601"/>
    </source>
</evidence>
<proteinExistence type="predicted"/>
<gene>
    <name evidence="2" type="ORF">PHLCEN_2v7782</name>
</gene>
<dbReference type="OrthoDB" id="2505887at2759"/>
<dbReference type="EMBL" id="MLYV02000787">
    <property type="protein sequence ID" value="PSR77592.1"/>
    <property type="molecule type" value="Genomic_DNA"/>
</dbReference>
<dbReference type="Proteomes" id="UP000186601">
    <property type="component" value="Unassembled WGS sequence"/>
</dbReference>
<feature type="region of interest" description="Disordered" evidence="1">
    <location>
        <begin position="1"/>
        <end position="126"/>
    </location>
</feature>
<keyword evidence="3" id="KW-1185">Reference proteome</keyword>
<protein>
    <submittedName>
        <fullName evidence="2">Uncharacterized protein</fullName>
    </submittedName>
</protein>
<feature type="compositionally biased region" description="Polar residues" evidence="1">
    <location>
        <begin position="115"/>
        <end position="126"/>
    </location>
</feature>